<keyword evidence="2" id="KW-1185">Reference proteome</keyword>
<dbReference type="AlphaFoldDB" id="A0A432VBC6"/>
<dbReference type="Proteomes" id="UP000281647">
    <property type="component" value="Unassembled WGS sequence"/>
</dbReference>
<name>A0A432VBC6_9HYPH</name>
<evidence type="ECO:0000313" key="2">
    <source>
        <dbReference type="Proteomes" id="UP000281647"/>
    </source>
</evidence>
<proteinExistence type="predicted"/>
<dbReference type="EMBL" id="RKST01000001">
    <property type="protein sequence ID" value="RUM99470.1"/>
    <property type="molecule type" value="Genomic_DNA"/>
</dbReference>
<dbReference type="RefSeq" id="WP_128625710.1">
    <property type="nucleotide sequence ID" value="NZ_RKST01000001.1"/>
</dbReference>
<sequence>MARPTSNPVPRPYFLHGWEFMAFIQANDDEAIAIRASTGLEGPAIVYNEFVVSAAELEDRDLAKWWLLPSMFHIAYVVLHECLSSPDGVGRFTTVAWTAYRQAVCRHSAMAWAQILNGALREGTEFMADHMANCLFVESGMRDRIDAGGPVLMG</sequence>
<accession>A0A432VBC6</accession>
<evidence type="ECO:0000313" key="1">
    <source>
        <dbReference type="EMBL" id="RUM99470.1"/>
    </source>
</evidence>
<gene>
    <name evidence="1" type="ORF">EET67_00740</name>
</gene>
<protein>
    <submittedName>
        <fullName evidence="1">Uncharacterized protein</fullName>
    </submittedName>
</protein>
<organism evidence="1 2">
    <name type="scientific">Borborobacter arsenicus</name>
    <dbReference type="NCBI Taxonomy" id="1851146"/>
    <lineage>
        <taxon>Bacteria</taxon>
        <taxon>Pseudomonadati</taxon>
        <taxon>Pseudomonadota</taxon>
        <taxon>Alphaproteobacteria</taxon>
        <taxon>Hyphomicrobiales</taxon>
        <taxon>Phyllobacteriaceae</taxon>
        <taxon>Borborobacter</taxon>
    </lineage>
</organism>
<reference evidence="1 2" key="1">
    <citation type="submission" date="2018-11" db="EMBL/GenBank/DDBJ databases">
        <title>Pseudaminobacter arsenicus sp. nov., an arsenic-resistant bacterium isolated from arsenic-rich aquifers.</title>
        <authorList>
            <person name="Mu Y."/>
        </authorList>
    </citation>
    <scope>NUCLEOTIDE SEQUENCE [LARGE SCALE GENOMIC DNA]</scope>
    <source>
        <strain evidence="1 2">CB3</strain>
    </source>
</reference>
<comment type="caution">
    <text evidence="1">The sequence shown here is derived from an EMBL/GenBank/DDBJ whole genome shotgun (WGS) entry which is preliminary data.</text>
</comment>
<dbReference type="OrthoDB" id="9860968at2"/>